<protein>
    <submittedName>
        <fullName evidence="1">Uncharacterized protein</fullName>
    </submittedName>
</protein>
<dbReference type="Proteomes" id="UP000251891">
    <property type="component" value="Unassembled WGS sequence"/>
</dbReference>
<evidence type="ECO:0000313" key="2">
    <source>
        <dbReference type="Proteomes" id="UP000251891"/>
    </source>
</evidence>
<organism evidence="1 2">
    <name type="scientific">Actinomadura craniellae</name>
    <dbReference type="NCBI Taxonomy" id="2231787"/>
    <lineage>
        <taxon>Bacteria</taxon>
        <taxon>Bacillati</taxon>
        <taxon>Actinomycetota</taxon>
        <taxon>Actinomycetes</taxon>
        <taxon>Streptosporangiales</taxon>
        <taxon>Thermomonosporaceae</taxon>
        <taxon>Actinomadura</taxon>
    </lineage>
</organism>
<proteinExistence type="predicted"/>
<keyword evidence="2" id="KW-1185">Reference proteome</keyword>
<dbReference type="OrthoDB" id="4308386at2"/>
<gene>
    <name evidence="1" type="ORF">DPM19_10730</name>
</gene>
<sequence>MSQVFHQLCEETVQAALVEDQSFGSVLPRLIDEARHVPAPVLSAALPRLAQGVAEAPPNLGGWLAVCAGAWVENGADPDPVGTAIVDRLTEVAAAALAFADAWEAATGDKPPHMQEEQPSQHALNVVSPTLGEGGVPAMMAWFSLPQFAMGACTVLARGPRVRAAVTDRPLKILAAERSARYWGQMDYVKDLLQVLDDHPLLVLDRQTRRGWMVTISGIGDNFQLHTLLAAALVDRPQGVPGRAPDPRWVAASGDGDLQPDTPSVVGWWNLVDARGGWIWNEGVPADIPEVNGVRVVVLDPPAYERVWSPGRRFPLMPGSLTVNGTYTADELAGWWPHIAPARSPGRSG</sequence>
<comment type="caution">
    <text evidence="1">The sequence shown here is derived from an EMBL/GenBank/DDBJ whole genome shotgun (WGS) entry which is preliminary data.</text>
</comment>
<accession>A0A365H828</accession>
<name>A0A365H828_9ACTN</name>
<reference evidence="1 2" key="1">
    <citation type="submission" date="2018-06" db="EMBL/GenBank/DDBJ databases">
        <title>Actinomadura craniellae sp. nov. isolated from marine sponge Craniella sp.</title>
        <authorList>
            <person name="Li L."/>
            <person name="Xu Q.H."/>
            <person name="Lin H.W."/>
            <person name="Lu Y.H."/>
        </authorList>
    </citation>
    <scope>NUCLEOTIDE SEQUENCE [LARGE SCALE GENOMIC DNA]</scope>
    <source>
        <strain evidence="1 2">LHW63021</strain>
    </source>
</reference>
<dbReference type="AlphaFoldDB" id="A0A365H828"/>
<evidence type="ECO:0000313" key="1">
    <source>
        <dbReference type="EMBL" id="RAY15189.1"/>
    </source>
</evidence>
<dbReference type="EMBL" id="QLYX01000004">
    <property type="protein sequence ID" value="RAY15189.1"/>
    <property type="molecule type" value="Genomic_DNA"/>
</dbReference>
<dbReference type="RefSeq" id="WP_111865657.1">
    <property type="nucleotide sequence ID" value="NZ_QLYX01000004.1"/>
</dbReference>